<organism evidence="2 3">
    <name type="scientific">Cyanistes caeruleus</name>
    <name type="common">Eurasian blue tit</name>
    <name type="synonym">Parus caeruleus</name>
    <dbReference type="NCBI Taxonomy" id="156563"/>
    <lineage>
        <taxon>Eukaryota</taxon>
        <taxon>Metazoa</taxon>
        <taxon>Chordata</taxon>
        <taxon>Craniata</taxon>
        <taxon>Vertebrata</taxon>
        <taxon>Euteleostomi</taxon>
        <taxon>Archelosauria</taxon>
        <taxon>Archosauria</taxon>
        <taxon>Dinosauria</taxon>
        <taxon>Saurischia</taxon>
        <taxon>Theropoda</taxon>
        <taxon>Coelurosauria</taxon>
        <taxon>Aves</taxon>
        <taxon>Neognathae</taxon>
        <taxon>Neoaves</taxon>
        <taxon>Telluraves</taxon>
        <taxon>Australaves</taxon>
        <taxon>Passeriformes</taxon>
        <taxon>Paridae</taxon>
        <taxon>Cyanistes</taxon>
    </lineage>
</organism>
<keyword evidence="3" id="KW-1185">Reference proteome</keyword>
<name>A0A8C0US72_CYACU</name>
<evidence type="ECO:0000313" key="3">
    <source>
        <dbReference type="Proteomes" id="UP000694410"/>
    </source>
</evidence>
<accession>A0A8C0US72</accession>
<reference evidence="2" key="1">
    <citation type="submission" date="2025-08" db="UniProtKB">
        <authorList>
            <consortium name="Ensembl"/>
        </authorList>
    </citation>
    <scope>IDENTIFICATION</scope>
</reference>
<dbReference type="AlphaFoldDB" id="A0A8C0US72"/>
<keyword evidence="1" id="KW-0732">Signal</keyword>
<dbReference type="Proteomes" id="UP000694410">
    <property type="component" value="Unplaced"/>
</dbReference>
<protein>
    <submittedName>
        <fullName evidence="2">Uncharacterized protein</fullName>
    </submittedName>
</protein>
<feature type="signal peptide" evidence="1">
    <location>
        <begin position="1"/>
        <end position="31"/>
    </location>
</feature>
<dbReference type="Ensembl" id="ENSCCET00000020532.1">
    <property type="protein sequence ID" value="ENSCCEP00000013179.1"/>
    <property type="gene ID" value="ENSCCEG00000012683.1"/>
</dbReference>
<sequence>MQWWPGEGMRERNTLKPFLLVLLLAFGTSSGIRVTHSQGSYLQPTQSASLCTNTLNIGCLLDTNLTFPLHLKNTKRLSWKNYGNKLGREARYFSKGFSRQVSICKSHSHHGRLCTDTI</sequence>
<evidence type="ECO:0000256" key="1">
    <source>
        <dbReference type="SAM" id="SignalP"/>
    </source>
</evidence>
<proteinExistence type="predicted"/>
<reference evidence="2" key="2">
    <citation type="submission" date="2025-09" db="UniProtKB">
        <authorList>
            <consortium name="Ensembl"/>
        </authorList>
    </citation>
    <scope>IDENTIFICATION</scope>
</reference>
<feature type="chain" id="PRO_5034226911" evidence="1">
    <location>
        <begin position="32"/>
        <end position="118"/>
    </location>
</feature>
<evidence type="ECO:0000313" key="2">
    <source>
        <dbReference type="Ensembl" id="ENSCCEP00000013179.1"/>
    </source>
</evidence>